<evidence type="ECO:0000313" key="10">
    <source>
        <dbReference type="Proteomes" id="UP000014155"/>
    </source>
</evidence>
<dbReference type="SUPFAM" id="SSF54534">
    <property type="entry name" value="FKBP-like"/>
    <property type="match status" value="1"/>
</dbReference>
<dbReference type="InterPro" id="IPR046357">
    <property type="entry name" value="PPIase_dom_sf"/>
</dbReference>
<dbReference type="GO" id="GO:0003755">
    <property type="term" value="F:peptidyl-prolyl cis-trans isomerase activity"/>
    <property type="evidence" value="ECO:0007669"/>
    <property type="project" value="UniProtKB-KW"/>
</dbReference>
<keyword evidence="5 6" id="KW-0413">Isomerase</keyword>
<evidence type="ECO:0000256" key="6">
    <source>
        <dbReference type="PROSITE-ProRule" id="PRU00278"/>
    </source>
</evidence>
<dbReference type="PATRIC" id="fig|1195236.3.peg.4225"/>
<feature type="transmembrane region" description="Helical" evidence="7">
    <location>
        <begin position="15"/>
        <end position="39"/>
    </location>
</feature>
<evidence type="ECO:0000256" key="1">
    <source>
        <dbReference type="ARBA" id="ARBA00000971"/>
    </source>
</evidence>
<proteinExistence type="predicted"/>
<evidence type="ECO:0000256" key="5">
    <source>
        <dbReference type="ARBA" id="ARBA00023235"/>
    </source>
</evidence>
<dbReference type="InterPro" id="IPR050245">
    <property type="entry name" value="PrsA_foldase"/>
</dbReference>
<name>S0FM90_RUMCE</name>
<keyword evidence="10" id="KW-1185">Reference proteome</keyword>
<dbReference type="RefSeq" id="WP_004628887.1">
    <property type="nucleotide sequence ID" value="NZ_AORV01000058.1"/>
</dbReference>
<dbReference type="AlphaFoldDB" id="S0FM90"/>
<keyword evidence="7" id="KW-0472">Membrane</keyword>
<dbReference type="Gene3D" id="3.10.50.40">
    <property type="match status" value="1"/>
</dbReference>
<gene>
    <name evidence="9" type="ORF">CTER_4014</name>
</gene>
<evidence type="ECO:0000256" key="7">
    <source>
        <dbReference type="SAM" id="Phobius"/>
    </source>
</evidence>
<keyword evidence="3" id="KW-0732">Signal</keyword>
<dbReference type="InterPro" id="IPR000297">
    <property type="entry name" value="PPIase_PpiC"/>
</dbReference>
<dbReference type="EC" id="5.2.1.8" evidence="2"/>
<evidence type="ECO:0000259" key="8">
    <source>
        <dbReference type="PROSITE" id="PS50198"/>
    </source>
</evidence>
<accession>S0FM90</accession>
<dbReference type="PROSITE" id="PS50198">
    <property type="entry name" value="PPIC_PPIASE_2"/>
    <property type="match status" value="1"/>
</dbReference>
<evidence type="ECO:0000256" key="2">
    <source>
        <dbReference type="ARBA" id="ARBA00013194"/>
    </source>
</evidence>
<dbReference type="EMBL" id="AORV01000058">
    <property type="protein sequence ID" value="EMS70269.1"/>
    <property type="molecule type" value="Genomic_DNA"/>
</dbReference>
<evidence type="ECO:0000256" key="3">
    <source>
        <dbReference type="ARBA" id="ARBA00022729"/>
    </source>
</evidence>
<organism evidence="9 10">
    <name type="scientific">Ruminiclostridium cellobioparum subsp. termitidis CT1112</name>
    <dbReference type="NCBI Taxonomy" id="1195236"/>
    <lineage>
        <taxon>Bacteria</taxon>
        <taxon>Bacillati</taxon>
        <taxon>Bacillota</taxon>
        <taxon>Clostridia</taxon>
        <taxon>Eubacteriales</taxon>
        <taxon>Oscillospiraceae</taxon>
        <taxon>Ruminiclostridium</taxon>
    </lineage>
</organism>
<comment type="caution">
    <text evidence="9">The sequence shown here is derived from an EMBL/GenBank/DDBJ whole genome shotgun (WGS) entry which is preliminary data.</text>
</comment>
<dbReference type="Pfam" id="PF13616">
    <property type="entry name" value="Rotamase_3"/>
    <property type="match status" value="1"/>
</dbReference>
<dbReference type="eggNOG" id="COG0760">
    <property type="taxonomic scope" value="Bacteria"/>
</dbReference>
<keyword evidence="4 6" id="KW-0697">Rotamase</keyword>
<reference evidence="9 10" key="1">
    <citation type="journal article" date="2013" name="Genome Announc.">
        <title>Draft Genome Sequence of the Cellulolytic, Mesophilic, Anaerobic Bacterium Clostridium termitidis Strain CT1112 (DSM 5398).</title>
        <authorList>
            <person name="Lal S."/>
            <person name="Ramachandran U."/>
            <person name="Zhang X."/>
            <person name="Munir R."/>
            <person name="Sparling R."/>
            <person name="Levin D.B."/>
        </authorList>
    </citation>
    <scope>NUCLEOTIDE SEQUENCE [LARGE SCALE GENOMIC DNA]</scope>
    <source>
        <strain evidence="9 10">CT1112</strain>
    </source>
</reference>
<keyword evidence="7" id="KW-1133">Transmembrane helix</keyword>
<evidence type="ECO:0000313" key="9">
    <source>
        <dbReference type="EMBL" id="EMS70269.1"/>
    </source>
</evidence>
<keyword evidence="7" id="KW-0812">Transmembrane</keyword>
<feature type="domain" description="PpiC" evidence="8">
    <location>
        <begin position="198"/>
        <end position="310"/>
    </location>
</feature>
<dbReference type="PANTHER" id="PTHR47245:SF1">
    <property type="entry name" value="FOLDASE PROTEIN PRSA"/>
    <property type="match status" value="1"/>
</dbReference>
<dbReference type="PANTHER" id="PTHR47245">
    <property type="entry name" value="PEPTIDYLPROLYL ISOMERASE"/>
    <property type="match status" value="1"/>
</dbReference>
<dbReference type="InterPro" id="IPR027304">
    <property type="entry name" value="Trigger_fact/SurA_dom_sf"/>
</dbReference>
<dbReference type="STRING" id="1195236.CTER_4014"/>
<evidence type="ECO:0000256" key="4">
    <source>
        <dbReference type="ARBA" id="ARBA00023110"/>
    </source>
</evidence>
<dbReference type="Proteomes" id="UP000014155">
    <property type="component" value="Unassembled WGS sequence"/>
</dbReference>
<comment type="catalytic activity">
    <reaction evidence="1">
        <text>[protein]-peptidylproline (omega=180) = [protein]-peptidylproline (omega=0)</text>
        <dbReference type="Rhea" id="RHEA:16237"/>
        <dbReference type="Rhea" id="RHEA-COMP:10747"/>
        <dbReference type="Rhea" id="RHEA-COMP:10748"/>
        <dbReference type="ChEBI" id="CHEBI:83833"/>
        <dbReference type="ChEBI" id="CHEBI:83834"/>
        <dbReference type="EC" id="5.2.1.8"/>
    </reaction>
</comment>
<sequence length="368" mass="41526">MENENASVKKQSKGLIIGLAVAAVVIIAAVILFVLQPWAVNVASVDNLKITKYEYTFFTKFNMSQFLSSNSINSTPEQYKWNTKVGTETAKDQVKKSTLENIQEFKIQLIKAKDAGIKLDATDLKNVDDAINQQITQYGSRNAAEAGVKTDYGITLSELKEIYRNLTLTQKYRADLLKDVKVSDEDVKKYYDDNKKNFDKVTVTHILIKTVDDNNAPVSEGKKAEAKKKADDILARVRAGEDVKKLATEFSEDKPAVTTKDSPGYEGEYTFGRGEMVSEFEKWAFDDARKEGDSDVVETQFGFHVMQFHKRTETSFDDLKESIKPSLLQQKQTEEYSKKLDEFKKDSKYAVKTNEGAVVKTDKSLYGI</sequence>
<dbReference type="SUPFAM" id="SSF109998">
    <property type="entry name" value="Triger factor/SurA peptide-binding domain-like"/>
    <property type="match status" value="1"/>
</dbReference>
<protein>
    <recommendedName>
        <fullName evidence="2">peptidylprolyl isomerase</fullName>
        <ecNumber evidence="2">5.2.1.8</ecNumber>
    </recommendedName>
</protein>